<dbReference type="AlphaFoldDB" id="A0A2T7NFU7"/>
<gene>
    <name evidence="2" type="ORF">C0Q70_20543</name>
</gene>
<comment type="caution">
    <text evidence="2">The sequence shown here is derived from an EMBL/GenBank/DDBJ whole genome shotgun (WGS) entry which is preliminary data.</text>
</comment>
<reference evidence="2 3" key="1">
    <citation type="submission" date="2018-04" db="EMBL/GenBank/DDBJ databases">
        <title>The genome of golden apple snail Pomacea canaliculata provides insight into stress tolerance and invasive adaptation.</title>
        <authorList>
            <person name="Liu C."/>
            <person name="Liu B."/>
            <person name="Ren Y."/>
            <person name="Zhang Y."/>
            <person name="Wang H."/>
            <person name="Li S."/>
            <person name="Jiang F."/>
            <person name="Yin L."/>
            <person name="Zhang G."/>
            <person name="Qian W."/>
            <person name="Fan W."/>
        </authorList>
    </citation>
    <scope>NUCLEOTIDE SEQUENCE [LARGE SCALE GENOMIC DNA]</scope>
    <source>
        <strain evidence="2">SZHN2017</strain>
        <tissue evidence="2">Muscle</tissue>
    </source>
</reference>
<feature type="compositionally biased region" description="Polar residues" evidence="1">
    <location>
        <begin position="15"/>
        <end position="51"/>
    </location>
</feature>
<accession>A0A2T7NFU7</accession>
<proteinExistence type="predicted"/>
<keyword evidence="3" id="KW-1185">Reference proteome</keyword>
<sequence>MVDRVLCQCRTAQTHNVETPTNPPTSSVCPPNFTQTSPAPSPSRLTAESQPSPRPAAGRQKTLLVASPSFSRAAAACVQLHTRLDSHCLTDRPTDRPAGRQSRTRTHALSFLRSLLLSPHLALSSGQKFCRVVKGASAVLHHRRQ</sequence>
<evidence type="ECO:0000313" key="3">
    <source>
        <dbReference type="Proteomes" id="UP000245119"/>
    </source>
</evidence>
<dbReference type="Proteomes" id="UP000245119">
    <property type="component" value="Linkage Group LG13"/>
</dbReference>
<evidence type="ECO:0000313" key="2">
    <source>
        <dbReference type="EMBL" id="PVD20049.1"/>
    </source>
</evidence>
<name>A0A2T7NFU7_POMCA</name>
<evidence type="ECO:0000256" key="1">
    <source>
        <dbReference type="SAM" id="MobiDB-lite"/>
    </source>
</evidence>
<feature type="region of interest" description="Disordered" evidence="1">
    <location>
        <begin position="15"/>
        <end position="60"/>
    </location>
</feature>
<protein>
    <submittedName>
        <fullName evidence="2">Uncharacterized protein</fullName>
    </submittedName>
</protein>
<dbReference type="EMBL" id="PZQS01000013">
    <property type="protein sequence ID" value="PVD20049.1"/>
    <property type="molecule type" value="Genomic_DNA"/>
</dbReference>
<organism evidence="2 3">
    <name type="scientific">Pomacea canaliculata</name>
    <name type="common">Golden apple snail</name>
    <dbReference type="NCBI Taxonomy" id="400727"/>
    <lineage>
        <taxon>Eukaryota</taxon>
        <taxon>Metazoa</taxon>
        <taxon>Spiralia</taxon>
        <taxon>Lophotrochozoa</taxon>
        <taxon>Mollusca</taxon>
        <taxon>Gastropoda</taxon>
        <taxon>Caenogastropoda</taxon>
        <taxon>Architaenioglossa</taxon>
        <taxon>Ampullarioidea</taxon>
        <taxon>Ampullariidae</taxon>
        <taxon>Pomacea</taxon>
    </lineage>
</organism>